<organism evidence="4 5">
    <name type="scientific">Coptis chinensis</name>
    <dbReference type="NCBI Taxonomy" id="261450"/>
    <lineage>
        <taxon>Eukaryota</taxon>
        <taxon>Viridiplantae</taxon>
        <taxon>Streptophyta</taxon>
        <taxon>Embryophyta</taxon>
        <taxon>Tracheophyta</taxon>
        <taxon>Spermatophyta</taxon>
        <taxon>Magnoliopsida</taxon>
        <taxon>Ranunculales</taxon>
        <taxon>Ranunculaceae</taxon>
        <taxon>Coptidoideae</taxon>
        <taxon>Coptis</taxon>
    </lineage>
</organism>
<dbReference type="GO" id="GO:0001671">
    <property type="term" value="F:ATPase activator activity"/>
    <property type="evidence" value="ECO:0007669"/>
    <property type="project" value="InterPro"/>
</dbReference>
<evidence type="ECO:0000313" key="4">
    <source>
        <dbReference type="EMBL" id="KAF9589425.1"/>
    </source>
</evidence>
<dbReference type="InterPro" id="IPR004640">
    <property type="entry name" value="HscB"/>
</dbReference>
<evidence type="ECO:0000259" key="3">
    <source>
        <dbReference type="Pfam" id="PF07743"/>
    </source>
</evidence>
<dbReference type="AlphaFoldDB" id="A0A835GZI5"/>
<protein>
    <recommendedName>
        <fullName evidence="3">Co-chaperone HscB C-terminal oligomerisation domain-containing protein</fullName>
    </recommendedName>
</protein>
<evidence type="ECO:0000313" key="5">
    <source>
        <dbReference type="Proteomes" id="UP000631114"/>
    </source>
</evidence>
<dbReference type="Gene3D" id="1.20.1280.20">
    <property type="entry name" value="HscB, C-terminal domain"/>
    <property type="match status" value="1"/>
</dbReference>
<gene>
    <name evidence="4" type="ORF">IFM89_023743</name>
</gene>
<reference evidence="4 5" key="1">
    <citation type="submission" date="2020-10" db="EMBL/GenBank/DDBJ databases">
        <title>The Coptis chinensis genome and diversification of protoberbering-type alkaloids.</title>
        <authorList>
            <person name="Wang B."/>
            <person name="Shu S."/>
            <person name="Song C."/>
            <person name="Liu Y."/>
        </authorList>
    </citation>
    <scope>NUCLEOTIDE SEQUENCE [LARGE SCALE GENOMIC DNA]</scope>
    <source>
        <strain evidence="4">HL-2020</strain>
        <tissue evidence="4">Leaf</tissue>
    </source>
</reference>
<keyword evidence="2" id="KW-0143">Chaperone</keyword>
<evidence type="ECO:0000256" key="2">
    <source>
        <dbReference type="ARBA" id="ARBA00023186"/>
    </source>
</evidence>
<dbReference type="SUPFAM" id="SSF47144">
    <property type="entry name" value="HSC20 (HSCB), C-terminal oligomerisation domain"/>
    <property type="match status" value="1"/>
</dbReference>
<name>A0A835GZI5_9MAGN</name>
<sequence length="99" mass="11681">MQQPVFAYFPPVKKSGLDNQSAASIRRPGVLMMEFREAVEEATSPQALKEIEYQVQEKMKTWSKLFDNAFKDRKYEDAISSIQRMTYYHRINEEITKKL</sequence>
<dbReference type="InterPro" id="IPR009073">
    <property type="entry name" value="HscB_oligo_C"/>
</dbReference>
<dbReference type="PANTHER" id="PTHR14021:SF15">
    <property type="entry name" value="IRON-SULFUR CLUSTER CO-CHAPERONE PROTEIN HSCB"/>
    <property type="match status" value="1"/>
</dbReference>
<proteinExistence type="inferred from homology"/>
<dbReference type="OrthoDB" id="448954at2759"/>
<comment type="caution">
    <text evidence="4">The sequence shown here is derived from an EMBL/GenBank/DDBJ whole genome shotgun (WGS) entry which is preliminary data.</text>
</comment>
<dbReference type="InterPro" id="IPR036386">
    <property type="entry name" value="HscB_C_sf"/>
</dbReference>
<dbReference type="PANTHER" id="PTHR14021">
    <property type="entry name" value="IRON-SULFUR CLUSTER CO-CHAPERONE PROTEIN HSCB"/>
    <property type="match status" value="1"/>
</dbReference>
<dbReference type="GO" id="GO:0051087">
    <property type="term" value="F:protein-folding chaperone binding"/>
    <property type="evidence" value="ECO:0007669"/>
    <property type="project" value="InterPro"/>
</dbReference>
<feature type="domain" description="Co-chaperone HscB C-terminal oligomerisation" evidence="3">
    <location>
        <begin position="32"/>
        <end position="95"/>
    </location>
</feature>
<dbReference type="Proteomes" id="UP000631114">
    <property type="component" value="Unassembled WGS sequence"/>
</dbReference>
<keyword evidence="5" id="KW-1185">Reference proteome</keyword>
<dbReference type="GO" id="GO:0044571">
    <property type="term" value="P:[2Fe-2S] cluster assembly"/>
    <property type="evidence" value="ECO:0007669"/>
    <property type="project" value="InterPro"/>
</dbReference>
<dbReference type="Pfam" id="PF07743">
    <property type="entry name" value="HSCB_C"/>
    <property type="match status" value="1"/>
</dbReference>
<comment type="similarity">
    <text evidence="1">Belongs to the HscB family.</text>
</comment>
<dbReference type="GO" id="GO:0051259">
    <property type="term" value="P:protein complex oligomerization"/>
    <property type="evidence" value="ECO:0007669"/>
    <property type="project" value="InterPro"/>
</dbReference>
<evidence type="ECO:0000256" key="1">
    <source>
        <dbReference type="ARBA" id="ARBA00010476"/>
    </source>
</evidence>
<accession>A0A835GZI5</accession>
<dbReference type="EMBL" id="JADFTS010000009">
    <property type="protein sequence ID" value="KAF9589425.1"/>
    <property type="molecule type" value="Genomic_DNA"/>
</dbReference>